<organism evidence="1 2">
    <name type="scientific">Hoyosella subflava (strain DSM 45089 / JCM 17490 / NBRC 109087 / DQS3-9A1)</name>
    <name type="common">Amycolicicoccus subflavus</name>
    <dbReference type="NCBI Taxonomy" id="443218"/>
    <lineage>
        <taxon>Bacteria</taxon>
        <taxon>Bacillati</taxon>
        <taxon>Actinomycetota</taxon>
        <taxon>Actinomycetes</taxon>
        <taxon>Mycobacteriales</taxon>
        <taxon>Hoyosellaceae</taxon>
        <taxon>Hoyosella</taxon>
    </lineage>
</organism>
<accession>F6EEJ2</accession>
<dbReference type="KEGG" id="asd:AS9A_1237"/>
<proteinExistence type="predicted"/>
<keyword evidence="2" id="KW-1185">Reference proteome</keyword>
<dbReference type="EMBL" id="CP002786">
    <property type="protein sequence ID" value="AEF39689.1"/>
    <property type="molecule type" value="Genomic_DNA"/>
</dbReference>
<evidence type="ECO:0000313" key="1">
    <source>
        <dbReference type="EMBL" id="AEF39689.1"/>
    </source>
</evidence>
<dbReference type="HOGENOM" id="CLU_3339243_0_0_11"/>
<gene>
    <name evidence="1" type="ordered locus">AS9A_1237</name>
</gene>
<name>F6EEJ2_HOYSD</name>
<dbReference type="Proteomes" id="UP000009235">
    <property type="component" value="Chromosome"/>
</dbReference>
<dbReference type="AlphaFoldDB" id="F6EEJ2"/>
<sequence length="37" mass="4375">MMVTEQDKSHIGRQFDSRLRGIRPWYDVPIGSAFHGW</sequence>
<protein>
    <submittedName>
        <fullName evidence="1">Uncharacterized protein</fullName>
    </submittedName>
</protein>
<reference evidence="1 2" key="1">
    <citation type="journal article" date="2011" name="J. Bacteriol.">
        <title>Complete genome sequence of Amycolicicoccus subflavus DQS3-9A1T, an actinomycete isolated from crude oil-polluted soil.</title>
        <authorList>
            <person name="Cai M."/>
            <person name="Chen W.M."/>
            <person name="Nie Y."/>
            <person name="Chi C.Q."/>
            <person name="Wang Y.N."/>
            <person name="Tang Y.Q."/>
            <person name="Li G.Y."/>
            <person name="Wu X.L."/>
        </authorList>
    </citation>
    <scope>NUCLEOTIDE SEQUENCE [LARGE SCALE GENOMIC DNA]</scope>
    <source>
        <strain evidence="2">DSM 45089 / DQS3-9A1</strain>
    </source>
</reference>
<evidence type="ECO:0000313" key="2">
    <source>
        <dbReference type="Proteomes" id="UP000009235"/>
    </source>
</evidence>
<dbReference type="STRING" id="443218.AS9A_1237"/>